<comment type="caution">
    <text evidence="3">The sequence shown here is derived from an EMBL/GenBank/DDBJ whole genome shotgun (WGS) entry which is preliminary data.</text>
</comment>
<dbReference type="AlphaFoldDB" id="A0A7W8ECV5"/>
<sequence length="201" mass="21315">MTPIGRDEARRRAAEELLRPEYDKEGLLARVTRVVQQFIGDLLDAATGGGAAGGVIAAILIGLIILGVAALVVWRLRKTSRRNAPGAGLVFDDRTLTAAEHRAIAEQLAAEQHWSEALQERLRAIARDLEERALVNGMPGRTADELAAEAGAALPPFAGELAAAARSFDDVTYGDVPGTPAAYEAMTSLDQRLQAAKPVLA</sequence>
<keyword evidence="1" id="KW-1133">Transmembrane helix</keyword>
<dbReference type="EMBL" id="JACHIN010000001">
    <property type="protein sequence ID" value="MBB5074738.1"/>
    <property type="molecule type" value="Genomic_DNA"/>
</dbReference>
<dbReference type="Proteomes" id="UP000568380">
    <property type="component" value="Unassembled WGS sequence"/>
</dbReference>
<name>A0A7W8ECV5_9ACTN</name>
<feature type="domain" description="Protein-glutamine gamma-glutamyltransferase-like C-terminal" evidence="2">
    <location>
        <begin position="122"/>
        <end position="190"/>
    </location>
</feature>
<evidence type="ECO:0000313" key="3">
    <source>
        <dbReference type="EMBL" id="MBB5074738.1"/>
    </source>
</evidence>
<gene>
    <name evidence="3" type="ORF">HNR40_000184</name>
</gene>
<keyword evidence="4" id="KW-1185">Reference proteome</keyword>
<proteinExistence type="predicted"/>
<reference evidence="3 4" key="1">
    <citation type="submission" date="2020-08" db="EMBL/GenBank/DDBJ databases">
        <title>Genomic Encyclopedia of Type Strains, Phase IV (KMG-IV): sequencing the most valuable type-strain genomes for metagenomic binning, comparative biology and taxonomic classification.</title>
        <authorList>
            <person name="Goeker M."/>
        </authorList>
    </citation>
    <scope>NUCLEOTIDE SEQUENCE [LARGE SCALE GENOMIC DNA]</scope>
    <source>
        <strain evidence="3 4">DSM 45385</strain>
    </source>
</reference>
<dbReference type="Pfam" id="PF13559">
    <property type="entry name" value="DUF4129"/>
    <property type="match status" value="1"/>
</dbReference>
<evidence type="ECO:0000259" key="2">
    <source>
        <dbReference type="Pfam" id="PF13559"/>
    </source>
</evidence>
<organism evidence="3 4">
    <name type="scientific">Nonomuraea endophytica</name>
    <dbReference type="NCBI Taxonomy" id="714136"/>
    <lineage>
        <taxon>Bacteria</taxon>
        <taxon>Bacillati</taxon>
        <taxon>Actinomycetota</taxon>
        <taxon>Actinomycetes</taxon>
        <taxon>Streptosporangiales</taxon>
        <taxon>Streptosporangiaceae</taxon>
        <taxon>Nonomuraea</taxon>
    </lineage>
</organism>
<evidence type="ECO:0000313" key="4">
    <source>
        <dbReference type="Proteomes" id="UP000568380"/>
    </source>
</evidence>
<evidence type="ECO:0000256" key="1">
    <source>
        <dbReference type="SAM" id="Phobius"/>
    </source>
</evidence>
<dbReference type="RefSeq" id="WP_184957734.1">
    <property type="nucleotide sequence ID" value="NZ_JACHIN010000001.1"/>
</dbReference>
<keyword evidence="1" id="KW-0472">Membrane</keyword>
<accession>A0A7W8ECV5</accession>
<feature type="transmembrane region" description="Helical" evidence="1">
    <location>
        <begin position="51"/>
        <end position="74"/>
    </location>
</feature>
<dbReference type="InterPro" id="IPR025403">
    <property type="entry name" value="TgpA-like_C"/>
</dbReference>
<keyword evidence="1" id="KW-0812">Transmembrane</keyword>
<protein>
    <recommendedName>
        <fullName evidence="2">Protein-glutamine gamma-glutamyltransferase-like C-terminal domain-containing protein</fullName>
    </recommendedName>
</protein>